<keyword evidence="3" id="KW-1185">Reference proteome</keyword>
<protein>
    <recommendedName>
        <fullName evidence="1">Tc1-like transposase DDE domain-containing protein</fullName>
    </recommendedName>
</protein>
<gene>
    <name evidence="2" type="ORF">ASNO1_50210</name>
</gene>
<dbReference type="InterPro" id="IPR036397">
    <property type="entry name" value="RNaseH_sf"/>
</dbReference>
<organism evidence="2 3">
    <name type="scientific">Corallococcus caeni</name>
    <dbReference type="NCBI Taxonomy" id="3082388"/>
    <lineage>
        <taxon>Bacteria</taxon>
        <taxon>Pseudomonadati</taxon>
        <taxon>Myxococcota</taxon>
        <taxon>Myxococcia</taxon>
        <taxon>Myxococcales</taxon>
        <taxon>Cystobacterineae</taxon>
        <taxon>Myxococcaceae</taxon>
        <taxon>Corallococcus</taxon>
    </lineage>
</organism>
<accession>A0ABQ6QXK8</accession>
<feature type="domain" description="Tc1-like transposase DDE" evidence="1">
    <location>
        <begin position="5"/>
        <end position="137"/>
    </location>
</feature>
<name>A0ABQ6QXK8_9BACT</name>
<dbReference type="PANTHER" id="PTHR46564:SF1">
    <property type="entry name" value="TRANSPOSASE"/>
    <property type="match status" value="1"/>
</dbReference>
<sequence length="176" mass="20006">MDVRRLVFLDESFCNTSMAREYGWAPVGQRARGVRLGGRWTTLTLVGAIRVGCRPKLMTHRGAINGRIFVRFVRQRLCPWLHPGDVVLMDNLGAHKVSGVRQAIEAVGACVVYLPTYSPDFNPIELWWTDLKRQLRRIAPRAIADLARTVRQLRAATPLAKLAAWFRHCLSFLQLN</sequence>
<dbReference type="PANTHER" id="PTHR46564">
    <property type="entry name" value="TRANSPOSASE"/>
    <property type="match status" value="1"/>
</dbReference>
<dbReference type="Pfam" id="PF13358">
    <property type="entry name" value="DDE_3"/>
    <property type="match status" value="1"/>
</dbReference>
<dbReference type="Gene3D" id="3.30.420.10">
    <property type="entry name" value="Ribonuclease H-like superfamily/Ribonuclease H"/>
    <property type="match status" value="1"/>
</dbReference>
<dbReference type="EMBL" id="BTTX01000005">
    <property type="protein sequence ID" value="GMU08768.1"/>
    <property type="molecule type" value="Genomic_DNA"/>
</dbReference>
<dbReference type="Proteomes" id="UP001342631">
    <property type="component" value="Unassembled WGS sequence"/>
</dbReference>
<dbReference type="InterPro" id="IPR038717">
    <property type="entry name" value="Tc1-like_DDE_dom"/>
</dbReference>
<evidence type="ECO:0000259" key="1">
    <source>
        <dbReference type="Pfam" id="PF13358"/>
    </source>
</evidence>
<evidence type="ECO:0000313" key="3">
    <source>
        <dbReference type="Proteomes" id="UP001342631"/>
    </source>
</evidence>
<proteinExistence type="predicted"/>
<reference evidence="2 3" key="1">
    <citation type="journal article" date="2024" name="Arch. Microbiol.">
        <title>Corallococcus caeni sp. nov., a novel myxobacterium isolated from activated sludge.</title>
        <authorList>
            <person name="Tomita S."/>
            <person name="Nakai R."/>
            <person name="Kuroda K."/>
            <person name="Kurashita H."/>
            <person name="Hatamoto M."/>
            <person name="Yamaguchi T."/>
            <person name="Narihiro T."/>
        </authorList>
    </citation>
    <scope>NUCLEOTIDE SEQUENCE [LARGE SCALE GENOMIC DNA]</scope>
    <source>
        <strain evidence="2 3">NO1</strain>
    </source>
</reference>
<dbReference type="InterPro" id="IPR047655">
    <property type="entry name" value="Transpos_IS630-like"/>
</dbReference>
<dbReference type="NCBIfam" id="NF033545">
    <property type="entry name" value="transpos_IS630"/>
    <property type="match status" value="1"/>
</dbReference>
<evidence type="ECO:0000313" key="2">
    <source>
        <dbReference type="EMBL" id="GMU08768.1"/>
    </source>
</evidence>
<comment type="caution">
    <text evidence="2">The sequence shown here is derived from an EMBL/GenBank/DDBJ whole genome shotgun (WGS) entry which is preliminary data.</text>
</comment>